<evidence type="ECO:0000313" key="1">
    <source>
        <dbReference type="EMBL" id="KAF7572475.1"/>
    </source>
</evidence>
<gene>
    <name evidence="1" type="ORF">PtrM4_099750</name>
</gene>
<reference evidence="1" key="1">
    <citation type="journal article" date="2018" name="BMC Genomics">
        <title>Comparative genomics of the wheat fungal pathogen Pyrenophora tritici-repentis reveals chromosomal variations and genome plasticity.</title>
        <authorList>
            <person name="Moolhuijzen P."/>
            <person name="See P.T."/>
            <person name="Hane J.K."/>
            <person name="Shi G."/>
            <person name="Liu Z."/>
            <person name="Oliver R.P."/>
            <person name="Moffat C.S."/>
        </authorList>
    </citation>
    <scope>NUCLEOTIDE SEQUENCE [LARGE SCALE GENOMIC DNA]</scope>
    <source>
        <strain evidence="1">M4</strain>
    </source>
</reference>
<dbReference type="AlphaFoldDB" id="A0A834RZ79"/>
<dbReference type="EMBL" id="NQIK02000004">
    <property type="protein sequence ID" value="KAF7572475.1"/>
    <property type="molecule type" value="Genomic_DNA"/>
</dbReference>
<organism evidence="1 2">
    <name type="scientific">Pyrenophora tritici-repentis</name>
    <dbReference type="NCBI Taxonomy" id="45151"/>
    <lineage>
        <taxon>Eukaryota</taxon>
        <taxon>Fungi</taxon>
        <taxon>Dikarya</taxon>
        <taxon>Ascomycota</taxon>
        <taxon>Pezizomycotina</taxon>
        <taxon>Dothideomycetes</taxon>
        <taxon>Pleosporomycetidae</taxon>
        <taxon>Pleosporales</taxon>
        <taxon>Pleosporineae</taxon>
        <taxon>Pleosporaceae</taxon>
        <taxon>Pyrenophora</taxon>
    </lineage>
</organism>
<evidence type="ECO:0000313" key="2">
    <source>
        <dbReference type="Proteomes" id="UP000245464"/>
    </source>
</evidence>
<sequence length="153" mass="16939">MQLRDSIPEDAIVAPVEASEVAAAAFKAVDKGELEPDFDPRIADNFNGINWSRLPRNTNRIFWLCHICHKRKAATTGFAETTEATSTAARHLNRDYRITNASEQPPQQLLRGQKSLEIMLKGGFGVSQRVANEIGNFDVQLDSATINSIRSLS</sequence>
<accession>A0A834RZ79</accession>
<comment type="caution">
    <text evidence="1">The sequence shown here is derived from an EMBL/GenBank/DDBJ whole genome shotgun (WGS) entry which is preliminary data.</text>
</comment>
<protein>
    <submittedName>
        <fullName evidence="1">Uncharacterized protein</fullName>
    </submittedName>
</protein>
<dbReference type="KEGG" id="ptrr:90956474"/>
<proteinExistence type="predicted"/>
<name>A0A834RZ79_9PLEO</name>
<dbReference type="RefSeq" id="XP_065963015.1">
    <property type="nucleotide sequence ID" value="XM_066107347.1"/>
</dbReference>
<dbReference type="GeneID" id="90956474"/>
<dbReference type="Proteomes" id="UP000245464">
    <property type="component" value="Chromosome 4"/>
</dbReference>